<organism evidence="3 4">
    <name type="scientific">Pleurotus ostreatus (strain PC15)</name>
    <name type="common">Oyster mushroom</name>
    <dbReference type="NCBI Taxonomy" id="1137138"/>
    <lineage>
        <taxon>Eukaryota</taxon>
        <taxon>Fungi</taxon>
        <taxon>Dikarya</taxon>
        <taxon>Basidiomycota</taxon>
        <taxon>Agaricomycotina</taxon>
        <taxon>Agaricomycetes</taxon>
        <taxon>Agaricomycetidae</taxon>
        <taxon>Agaricales</taxon>
        <taxon>Pleurotineae</taxon>
        <taxon>Pleurotaceae</taxon>
        <taxon>Pleurotus</taxon>
    </lineage>
</organism>
<dbReference type="AlphaFoldDB" id="A0A067NDG5"/>
<feature type="transmembrane region" description="Helical" evidence="2">
    <location>
        <begin position="326"/>
        <end position="348"/>
    </location>
</feature>
<keyword evidence="2" id="KW-0472">Membrane</keyword>
<keyword evidence="2" id="KW-1133">Transmembrane helix</keyword>
<feature type="compositionally biased region" description="Acidic residues" evidence="1">
    <location>
        <begin position="80"/>
        <end position="90"/>
    </location>
</feature>
<protein>
    <submittedName>
        <fullName evidence="3">Uncharacterized protein</fullName>
    </submittedName>
</protein>
<sequence>MAPRPPYATDIPDEEYDSPQAQTRRLRQPKPQDPSARSSTYDVYNNYLAAGDNSPHSTPNPNDRNSGVGALGLGLMTADMSDDDDDSDDERDPRPNAKQQQQQQGGRQAALLAATSENNNNSRSISAKSPPPIAAPRPGYPAPIAALNLARPPPAASPPSPQGRQPNSFDPPMQNPFDDSNSHNHNPMNRSPVSPNFNFEFADSGPRRQPPGIQIPNNARNVPPPPASPRMPNTPHPLLPPMTPITPAFVRPTPGPPTDRDVKFHAEAIIRSDHEGSLLPKRGERGDDFWRRFSMIAKVENEKQTTEKQSLWLRKTQSGTNRLSRWVYVLGIVLLILIAGGIALGVYASRKDDDSTHEPPTVFGGAANEASIPDVGEKKEGSPTVRSSFHVQPTRTLDNRAGGYAPQETGVVGRDVLGNVSGVVGGIGRRVEERMVKTHLKRRKLAL</sequence>
<feature type="compositionally biased region" description="Pro residues" evidence="1">
    <location>
        <begin position="222"/>
        <end position="232"/>
    </location>
</feature>
<evidence type="ECO:0000313" key="4">
    <source>
        <dbReference type="Proteomes" id="UP000027073"/>
    </source>
</evidence>
<proteinExistence type="predicted"/>
<dbReference type="STRING" id="1137138.A0A067NDG5"/>
<dbReference type="HOGENOM" id="CLU_025949_0_0_1"/>
<feature type="compositionally biased region" description="Low complexity" evidence="1">
    <location>
        <begin position="99"/>
        <end position="114"/>
    </location>
</feature>
<evidence type="ECO:0000256" key="2">
    <source>
        <dbReference type="SAM" id="Phobius"/>
    </source>
</evidence>
<reference evidence="4" key="1">
    <citation type="journal article" date="2014" name="Proc. Natl. Acad. Sci. U.S.A.">
        <title>Extensive sampling of basidiomycete genomes demonstrates inadequacy of the white-rot/brown-rot paradigm for wood decay fungi.</title>
        <authorList>
            <person name="Riley R."/>
            <person name="Salamov A.A."/>
            <person name="Brown D.W."/>
            <person name="Nagy L.G."/>
            <person name="Floudas D."/>
            <person name="Held B.W."/>
            <person name="Levasseur A."/>
            <person name="Lombard V."/>
            <person name="Morin E."/>
            <person name="Otillar R."/>
            <person name="Lindquist E.A."/>
            <person name="Sun H."/>
            <person name="LaButti K.M."/>
            <person name="Schmutz J."/>
            <person name="Jabbour D."/>
            <person name="Luo H."/>
            <person name="Baker S.E."/>
            <person name="Pisabarro A.G."/>
            <person name="Walton J.D."/>
            <person name="Blanchette R.A."/>
            <person name="Henrissat B."/>
            <person name="Martin F."/>
            <person name="Cullen D."/>
            <person name="Hibbett D.S."/>
            <person name="Grigoriev I.V."/>
        </authorList>
    </citation>
    <scope>NUCLEOTIDE SEQUENCE [LARGE SCALE GENOMIC DNA]</scope>
    <source>
        <strain evidence="4">PC15</strain>
    </source>
</reference>
<gene>
    <name evidence="3" type="ORF">PLEOSDRAFT_160474</name>
</gene>
<dbReference type="EMBL" id="KL198010">
    <property type="protein sequence ID" value="KDQ25864.1"/>
    <property type="molecule type" value="Genomic_DNA"/>
</dbReference>
<feature type="compositionally biased region" description="Pro residues" evidence="1">
    <location>
        <begin position="151"/>
        <end position="161"/>
    </location>
</feature>
<evidence type="ECO:0000256" key="1">
    <source>
        <dbReference type="SAM" id="MobiDB-lite"/>
    </source>
</evidence>
<dbReference type="InParanoid" id="A0A067NDG5"/>
<name>A0A067NDG5_PLEO1</name>
<feature type="region of interest" description="Disordered" evidence="1">
    <location>
        <begin position="1"/>
        <end position="232"/>
    </location>
</feature>
<dbReference type="Proteomes" id="UP000027073">
    <property type="component" value="Unassembled WGS sequence"/>
</dbReference>
<feature type="region of interest" description="Disordered" evidence="1">
    <location>
        <begin position="351"/>
        <end position="389"/>
    </location>
</feature>
<dbReference type="OrthoDB" id="3261666at2759"/>
<feature type="compositionally biased region" description="Polar residues" evidence="1">
    <location>
        <begin position="54"/>
        <end position="65"/>
    </location>
</feature>
<evidence type="ECO:0000313" key="3">
    <source>
        <dbReference type="EMBL" id="KDQ25864.1"/>
    </source>
</evidence>
<accession>A0A067NDG5</accession>
<feature type="compositionally biased region" description="Pro residues" evidence="1">
    <location>
        <begin position="129"/>
        <end position="141"/>
    </location>
</feature>
<dbReference type="VEuPathDB" id="FungiDB:PLEOSDRAFT_160474"/>
<keyword evidence="2" id="KW-0812">Transmembrane</keyword>
<feature type="compositionally biased region" description="Polar residues" evidence="1">
    <location>
        <begin position="177"/>
        <end position="197"/>
    </location>
</feature>